<proteinExistence type="inferred from homology"/>
<name>A0A285N373_9AQUI</name>
<feature type="domain" description="3-octaprenyl-4-hydroxybenzoate carboxy-lyase-like N-terminal" evidence="3">
    <location>
        <begin position="7"/>
        <end position="89"/>
    </location>
</feature>
<dbReference type="GO" id="GO:0006744">
    <property type="term" value="P:ubiquinone biosynthetic process"/>
    <property type="evidence" value="ECO:0007669"/>
    <property type="project" value="TreeGrafter"/>
</dbReference>
<dbReference type="PANTHER" id="PTHR30108:SF17">
    <property type="entry name" value="FERULIC ACID DECARBOXYLASE 1"/>
    <property type="match status" value="1"/>
</dbReference>
<dbReference type="InterPro" id="IPR002830">
    <property type="entry name" value="UbiD"/>
</dbReference>
<dbReference type="InterPro" id="IPR049381">
    <property type="entry name" value="UbiD-like_C"/>
</dbReference>
<dbReference type="Pfam" id="PF20696">
    <property type="entry name" value="UbiD_C"/>
    <property type="match status" value="1"/>
</dbReference>
<dbReference type="InterPro" id="IPR049383">
    <property type="entry name" value="UbiD-like_N"/>
</dbReference>
<dbReference type="AlphaFoldDB" id="A0A285N373"/>
<evidence type="ECO:0000313" key="5">
    <source>
        <dbReference type="EMBL" id="SNZ03277.1"/>
    </source>
</evidence>
<dbReference type="OrthoDB" id="9809841at2"/>
<dbReference type="Pfam" id="PF20695">
    <property type="entry name" value="UbiD_N"/>
    <property type="match status" value="1"/>
</dbReference>
<dbReference type="RefSeq" id="WP_096999530.1">
    <property type="nucleotide sequence ID" value="NZ_OBEI01000001.1"/>
</dbReference>
<evidence type="ECO:0000259" key="4">
    <source>
        <dbReference type="Pfam" id="PF20696"/>
    </source>
</evidence>
<comment type="similarity">
    <text evidence="1">Belongs to the UbiD family.</text>
</comment>
<reference evidence="6" key="1">
    <citation type="submission" date="2017-09" db="EMBL/GenBank/DDBJ databases">
        <authorList>
            <person name="Varghese N."/>
            <person name="Submissions S."/>
        </authorList>
    </citation>
    <scope>NUCLEOTIDE SEQUENCE [LARGE SCALE GENOMIC DNA]</scope>
    <source>
        <strain evidence="6">DSM 15103</strain>
    </source>
</reference>
<dbReference type="NCBIfam" id="TIGR00148">
    <property type="entry name" value="UbiD family decarboxylase"/>
    <property type="match status" value="1"/>
</dbReference>
<dbReference type="GO" id="GO:0005829">
    <property type="term" value="C:cytosol"/>
    <property type="evidence" value="ECO:0007669"/>
    <property type="project" value="TreeGrafter"/>
</dbReference>
<dbReference type="Proteomes" id="UP000219036">
    <property type="component" value="Unassembled WGS sequence"/>
</dbReference>
<accession>A0A285N373</accession>
<evidence type="ECO:0000259" key="3">
    <source>
        <dbReference type="Pfam" id="PF20695"/>
    </source>
</evidence>
<gene>
    <name evidence="5" type="ORF">SAMN06265182_0339</name>
</gene>
<feature type="domain" description="3-octaprenyl-4-hydroxybenzoate carboxy-lyase-like Rift-related" evidence="2">
    <location>
        <begin position="126"/>
        <end position="317"/>
    </location>
</feature>
<dbReference type="NCBIfam" id="TIGR03701">
    <property type="entry name" value="mena_SCO4490"/>
    <property type="match status" value="1"/>
</dbReference>
<organism evidence="5 6">
    <name type="scientific">Persephonella hydrogeniphila</name>
    <dbReference type="NCBI Taxonomy" id="198703"/>
    <lineage>
        <taxon>Bacteria</taxon>
        <taxon>Pseudomonadati</taxon>
        <taxon>Aquificota</taxon>
        <taxon>Aquificia</taxon>
        <taxon>Aquificales</taxon>
        <taxon>Hydrogenothermaceae</taxon>
        <taxon>Persephonella</taxon>
    </lineage>
</organism>
<feature type="domain" description="3-octaprenyl-4-hydroxybenzoate carboxy-lyase-like C-terminal" evidence="4">
    <location>
        <begin position="322"/>
        <end position="444"/>
    </location>
</feature>
<protein>
    <submittedName>
        <fullName evidence="5">4-hydroxy-3-polyprenylbenzoate decarboxylase</fullName>
    </submittedName>
</protein>
<evidence type="ECO:0000256" key="1">
    <source>
        <dbReference type="ARBA" id="ARBA00010021"/>
    </source>
</evidence>
<dbReference type="Pfam" id="PF01977">
    <property type="entry name" value="UbiD"/>
    <property type="match status" value="1"/>
</dbReference>
<dbReference type="SUPFAM" id="SSF143968">
    <property type="entry name" value="UbiD C-terminal domain-like"/>
    <property type="match status" value="2"/>
</dbReference>
<dbReference type="InterPro" id="IPR048304">
    <property type="entry name" value="UbiD_Rift_dom"/>
</dbReference>
<dbReference type="EMBL" id="OBEI01000001">
    <property type="protein sequence ID" value="SNZ03277.1"/>
    <property type="molecule type" value="Genomic_DNA"/>
</dbReference>
<dbReference type="SUPFAM" id="SSF50475">
    <property type="entry name" value="FMN-binding split barrel"/>
    <property type="match status" value="1"/>
</dbReference>
<dbReference type="Gene3D" id="3.40.1670.10">
    <property type="entry name" value="UbiD C-terminal domain-like"/>
    <property type="match status" value="1"/>
</dbReference>
<sequence>MENFLKLAKKLNRLKVIDKPLDVELEIPHVAYLEIKKEKPDVLLFTNPVDGKTGYRYSIPVVMNAFAGFDITQEIFGKHPDRIAEEIEKILHMKPPQSVKEKLSMLGLLLRLKNILPKRLKREGISQQVKIKHVDLSKLPVLKTWEKDGGRFITAGQVYTKSIDGKMQNLGLYRLQVVSKDEILMHWQIHKDASHFFDQYHRANKKMPVTIAIGGDPLYTWCGQAPLPYGLFEILLYGFIRNKSPRLVKSLTNDIYFPEDVDIVIEGEVDPQDFRPEGPFGDHTGYYTPVENFPVMKVKTITMKKNPYYYATVVGKPPVEDKYMGWATERIFLPLLRTTTPDLIDYHMPENGVFHNLILAKIKPLYKGHAKQIMHTFWGVGQMSFVKHAIFVDDSAPDLTDYIKITEHILNRLSEKSFLITEGIVDQLDHASYEPLVGGKLGVDVTGTPVEKTVNTISDTQLFEKIKDVDKDIVELKQYMTHTSNPVTVIKLRKTKPAKEVFEKLKKFKEFLKIVIFVDENSNDLNNPYMLVWRVTNNIDALKDIWIEDIWGVDATAKSEIDGYHREWPEDVFCTKSVIEKLKKEGIIDVDTSFLKKYQIIDF</sequence>
<evidence type="ECO:0000313" key="6">
    <source>
        <dbReference type="Proteomes" id="UP000219036"/>
    </source>
</evidence>
<keyword evidence="6" id="KW-1185">Reference proteome</keyword>
<dbReference type="GO" id="GO:0008694">
    <property type="term" value="F:4-hydroxy-3-polyprenylbenzoate decarboxylase activity"/>
    <property type="evidence" value="ECO:0007669"/>
    <property type="project" value="TreeGrafter"/>
</dbReference>
<dbReference type="InterPro" id="IPR022390">
    <property type="entry name" value="HBDC"/>
</dbReference>
<evidence type="ECO:0000259" key="2">
    <source>
        <dbReference type="Pfam" id="PF01977"/>
    </source>
</evidence>
<dbReference type="PANTHER" id="PTHR30108">
    <property type="entry name" value="3-OCTAPRENYL-4-HYDROXYBENZOATE CARBOXY-LYASE-RELATED"/>
    <property type="match status" value="1"/>
</dbReference>